<dbReference type="Pfam" id="PF03852">
    <property type="entry name" value="Vsr"/>
    <property type="match status" value="1"/>
</dbReference>
<evidence type="ECO:0000313" key="7">
    <source>
        <dbReference type="EMBL" id="MBZ3925964.1"/>
    </source>
</evidence>
<evidence type="ECO:0000313" key="8">
    <source>
        <dbReference type="Proteomes" id="UP000825388"/>
    </source>
</evidence>
<dbReference type="SUPFAM" id="SSF52980">
    <property type="entry name" value="Restriction endonuclease-like"/>
    <property type="match status" value="1"/>
</dbReference>
<proteinExistence type="inferred from homology"/>
<dbReference type="GO" id="GO:0016787">
    <property type="term" value="F:hydrolase activity"/>
    <property type="evidence" value="ECO:0007669"/>
    <property type="project" value="UniProtKB-KW"/>
</dbReference>
<dbReference type="CDD" id="cd00221">
    <property type="entry name" value="Vsr"/>
    <property type="match status" value="1"/>
</dbReference>
<dbReference type="NCBIfam" id="TIGR00632">
    <property type="entry name" value="vsr"/>
    <property type="match status" value="1"/>
</dbReference>
<evidence type="ECO:0000256" key="6">
    <source>
        <dbReference type="PIRNR" id="PIRNR018267"/>
    </source>
</evidence>
<dbReference type="GO" id="GO:0004519">
    <property type="term" value="F:endonuclease activity"/>
    <property type="evidence" value="ECO:0007669"/>
    <property type="project" value="UniProtKB-KW"/>
</dbReference>
<protein>
    <recommendedName>
        <fullName evidence="6">Very short patch repair endonuclease</fullName>
        <ecNumber evidence="6">3.1.-.-</ecNumber>
    </recommendedName>
</protein>
<dbReference type="AlphaFoldDB" id="A0AAW4RSI2"/>
<name>A0AAW4RSI2_XANCI</name>
<dbReference type="InterPro" id="IPR011335">
    <property type="entry name" value="Restrct_endonuc-II-like"/>
</dbReference>
<dbReference type="RefSeq" id="WP_089111862.1">
    <property type="nucleotide sequence ID" value="NZ_LOKL01000145.1"/>
</dbReference>
<keyword evidence="2 6" id="KW-0255">Endonuclease</keyword>
<evidence type="ECO:0000256" key="3">
    <source>
        <dbReference type="ARBA" id="ARBA00022763"/>
    </source>
</evidence>
<evidence type="ECO:0000256" key="1">
    <source>
        <dbReference type="ARBA" id="ARBA00022722"/>
    </source>
</evidence>
<dbReference type="EMBL" id="LOKL01000145">
    <property type="protein sequence ID" value="MBZ3925964.1"/>
    <property type="molecule type" value="Genomic_DNA"/>
</dbReference>
<keyword evidence="3 6" id="KW-0227">DNA damage</keyword>
<dbReference type="GO" id="GO:0006298">
    <property type="term" value="P:mismatch repair"/>
    <property type="evidence" value="ECO:0007669"/>
    <property type="project" value="UniProtKB-UniRule"/>
</dbReference>
<comment type="similarity">
    <text evidence="6">Belongs to the vsr family.</text>
</comment>
<dbReference type="Proteomes" id="UP000825388">
    <property type="component" value="Unassembled WGS sequence"/>
</dbReference>
<accession>A0AAW4RSI2</accession>
<keyword evidence="1 6" id="KW-0540">Nuclease</keyword>
<gene>
    <name evidence="7" type="ORF">Xseb_18275</name>
</gene>
<keyword evidence="5 6" id="KW-0234">DNA repair</keyword>
<keyword evidence="4 6" id="KW-0378">Hydrolase</keyword>
<reference evidence="7" key="1">
    <citation type="submission" date="2015-12" db="EMBL/GenBank/DDBJ databases">
        <authorList>
            <person name="Bansal K."/>
            <person name="Midha S."/>
            <person name="Patil P.B."/>
        </authorList>
    </citation>
    <scope>NUCLEOTIDE SEQUENCE</scope>
    <source>
        <strain evidence="7">LMG867</strain>
    </source>
</reference>
<evidence type="ECO:0000256" key="4">
    <source>
        <dbReference type="ARBA" id="ARBA00022801"/>
    </source>
</evidence>
<organism evidence="7 8">
    <name type="scientific">Xanthomonas citri pv. sesbaniae</name>
    <dbReference type="NCBI Taxonomy" id="473425"/>
    <lineage>
        <taxon>Bacteria</taxon>
        <taxon>Pseudomonadati</taxon>
        <taxon>Pseudomonadota</taxon>
        <taxon>Gammaproteobacteria</taxon>
        <taxon>Lysobacterales</taxon>
        <taxon>Lysobacteraceae</taxon>
        <taxon>Xanthomonas</taxon>
    </lineage>
</organism>
<comment type="function">
    <text evidence="6">May nick specific sequences that contain T:G mispairs resulting from m5C-deamination.</text>
</comment>
<dbReference type="Gene3D" id="3.40.960.10">
    <property type="entry name" value="VSR Endonuclease"/>
    <property type="match status" value="1"/>
</dbReference>
<dbReference type="EC" id="3.1.-.-" evidence="6"/>
<evidence type="ECO:0000256" key="5">
    <source>
        <dbReference type="ARBA" id="ARBA00023204"/>
    </source>
</evidence>
<sequence length="152" mass="17721">MTPVAEKISPETRSRMMSGIKGKNTRPEIAVRSFLHRNGFRFRLHGSRLPGRPDVVLPRWNAVVFVHGCFWHGHSGCHYFKLPKTRTDFWQTKIDSNSQRDALAIHRLRQAGWRVAIIWECALRDESDRALDELLRFIRSEDISVEVTSLKR</sequence>
<dbReference type="PIRSF" id="PIRSF018267">
    <property type="entry name" value="VSR_endonuc"/>
    <property type="match status" value="1"/>
</dbReference>
<dbReference type="InterPro" id="IPR004603">
    <property type="entry name" value="DNA_mismatch_endonuc_vsr"/>
</dbReference>
<comment type="caution">
    <text evidence="7">The sequence shown here is derived from an EMBL/GenBank/DDBJ whole genome shotgun (WGS) entry which is preliminary data.</text>
</comment>
<evidence type="ECO:0000256" key="2">
    <source>
        <dbReference type="ARBA" id="ARBA00022759"/>
    </source>
</evidence>